<dbReference type="SUPFAM" id="SSF52266">
    <property type="entry name" value="SGNH hydrolase"/>
    <property type="match status" value="1"/>
</dbReference>
<evidence type="ECO:0000313" key="2">
    <source>
        <dbReference type="EMBL" id="KAK1855705.1"/>
    </source>
</evidence>
<keyword evidence="1" id="KW-0378">Hydrolase</keyword>
<protein>
    <submittedName>
        <fullName evidence="2">Cellulose-binding gdsl lipase acylhydrolase</fullName>
    </submittedName>
</protein>
<dbReference type="GO" id="GO:0016788">
    <property type="term" value="F:hydrolase activity, acting on ester bonds"/>
    <property type="evidence" value="ECO:0007669"/>
    <property type="project" value="InterPro"/>
</dbReference>
<dbReference type="CDD" id="cd01846">
    <property type="entry name" value="fatty_acyltransferase_like"/>
    <property type="match status" value="1"/>
</dbReference>
<comment type="caution">
    <text evidence="2">The sequence shown here is derived from an EMBL/GenBank/DDBJ whole genome shotgun (WGS) entry which is preliminary data.</text>
</comment>
<sequence length="320" mass="35874">MVSISQRIKGNILLLSVAAHGVSAAYGGFSSLKTLFTFILSDDSYTRTRFILTNAQPSSANPFGNPSYPGPTSANGENWIQYLTTKYNESLLLTYNFAYSGATLDADIVDSGVDVVNQIDDQFLPYYSGSNQTWDPATTLFGFWIGINDIGKSYTDGNATVRHPVIFERYEALLEKMYDAGARNYLFLNVPPLERMPRTTQSSAAATRIPLEKAAVEDWNGRLRVLARDWRQAHSDVTVFQYDTYGLFDRVIDTPERYKETAVYKNTTTYCSAYQNGTPEPDTKWDNCTYAADEYMWINNLHPTSPVHSLLAKNIAKSLA</sequence>
<reference evidence="2" key="1">
    <citation type="submission" date="2023-01" db="EMBL/GenBank/DDBJ databases">
        <title>Colletotrichum chrysophilum M932 genome sequence.</title>
        <authorList>
            <person name="Baroncelli R."/>
        </authorList>
    </citation>
    <scope>NUCLEOTIDE SEQUENCE</scope>
    <source>
        <strain evidence="2">M932</strain>
    </source>
</reference>
<evidence type="ECO:0000256" key="1">
    <source>
        <dbReference type="ARBA" id="ARBA00022801"/>
    </source>
</evidence>
<dbReference type="PANTHER" id="PTHR45648">
    <property type="entry name" value="GDSL LIPASE/ACYLHYDROLASE FAMILY PROTEIN (AFU_ORTHOLOGUE AFUA_4G14700)"/>
    <property type="match status" value="1"/>
</dbReference>
<dbReference type="Gene3D" id="3.40.50.1110">
    <property type="entry name" value="SGNH hydrolase"/>
    <property type="match status" value="1"/>
</dbReference>
<dbReference type="EMBL" id="JAQOWY010000018">
    <property type="protein sequence ID" value="KAK1855705.1"/>
    <property type="molecule type" value="Genomic_DNA"/>
</dbReference>
<name>A0AAD9EP30_9PEZI</name>
<evidence type="ECO:0000313" key="3">
    <source>
        <dbReference type="Proteomes" id="UP001243330"/>
    </source>
</evidence>
<organism evidence="2 3">
    <name type="scientific">Colletotrichum chrysophilum</name>
    <dbReference type="NCBI Taxonomy" id="1836956"/>
    <lineage>
        <taxon>Eukaryota</taxon>
        <taxon>Fungi</taxon>
        <taxon>Dikarya</taxon>
        <taxon>Ascomycota</taxon>
        <taxon>Pezizomycotina</taxon>
        <taxon>Sordariomycetes</taxon>
        <taxon>Hypocreomycetidae</taxon>
        <taxon>Glomerellales</taxon>
        <taxon>Glomerellaceae</taxon>
        <taxon>Colletotrichum</taxon>
        <taxon>Colletotrichum gloeosporioides species complex</taxon>
    </lineage>
</organism>
<dbReference type="InterPro" id="IPR001087">
    <property type="entry name" value="GDSL"/>
</dbReference>
<proteinExistence type="predicted"/>
<dbReference type="PANTHER" id="PTHR45648:SF85">
    <property type="entry name" value="A, PUTATIVE (AFU_ORTHOLOGUE AFUA_2G10760)-RELATED"/>
    <property type="match status" value="1"/>
</dbReference>
<accession>A0AAD9EP30</accession>
<dbReference type="Proteomes" id="UP001243330">
    <property type="component" value="Unassembled WGS sequence"/>
</dbReference>
<dbReference type="AlphaFoldDB" id="A0AAD9EP30"/>
<keyword evidence="3" id="KW-1185">Reference proteome</keyword>
<dbReference type="InterPro" id="IPR036514">
    <property type="entry name" value="SGNH_hydro_sf"/>
</dbReference>
<dbReference type="Pfam" id="PF00657">
    <property type="entry name" value="Lipase_GDSL"/>
    <property type="match status" value="1"/>
</dbReference>
<dbReference type="InterPro" id="IPR051058">
    <property type="entry name" value="GDSL_Est/Lipase"/>
</dbReference>
<gene>
    <name evidence="2" type="ORF">CCHR01_01719</name>
</gene>